<feature type="transmembrane region" description="Helical" evidence="10">
    <location>
        <begin position="302"/>
        <end position="324"/>
    </location>
</feature>
<dbReference type="GO" id="GO:0042923">
    <property type="term" value="F:neuropeptide binding"/>
    <property type="evidence" value="ECO:0007669"/>
    <property type="project" value="TreeGrafter"/>
</dbReference>
<dbReference type="PANTHER" id="PTHR24235">
    <property type="entry name" value="NEUROPEPTIDE Y RECEPTOR"/>
    <property type="match status" value="1"/>
</dbReference>
<feature type="transmembrane region" description="Helical" evidence="10">
    <location>
        <begin position="117"/>
        <end position="139"/>
    </location>
</feature>
<proteinExistence type="inferred from homology"/>
<evidence type="ECO:0000313" key="13">
    <source>
        <dbReference type="WBParaSite" id="PTRK_0000472900.1"/>
    </source>
</evidence>
<evidence type="ECO:0000313" key="12">
    <source>
        <dbReference type="Proteomes" id="UP000038045"/>
    </source>
</evidence>
<comment type="similarity">
    <text evidence="2 9">Belongs to the G-protein coupled receptor 1 family.</text>
</comment>
<dbReference type="SUPFAM" id="SSF81321">
    <property type="entry name" value="Family A G protein-coupled receptor-like"/>
    <property type="match status" value="1"/>
</dbReference>
<feature type="domain" description="G-protein coupled receptors family 1 profile" evidence="11">
    <location>
        <begin position="60"/>
        <end position="321"/>
    </location>
</feature>
<dbReference type="WBParaSite" id="PTRK_0000472900.1">
    <property type="protein sequence ID" value="PTRK_0000472900.1"/>
    <property type="gene ID" value="PTRK_0000472900"/>
</dbReference>
<dbReference type="PROSITE" id="PS50262">
    <property type="entry name" value="G_PROTEIN_RECEP_F1_2"/>
    <property type="match status" value="1"/>
</dbReference>
<organism evidence="12 13">
    <name type="scientific">Parastrongyloides trichosuri</name>
    <name type="common">Possum-specific nematode worm</name>
    <dbReference type="NCBI Taxonomy" id="131310"/>
    <lineage>
        <taxon>Eukaryota</taxon>
        <taxon>Metazoa</taxon>
        <taxon>Ecdysozoa</taxon>
        <taxon>Nematoda</taxon>
        <taxon>Chromadorea</taxon>
        <taxon>Rhabditida</taxon>
        <taxon>Tylenchina</taxon>
        <taxon>Panagrolaimomorpha</taxon>
        <taxon>Strongyloidoidea</taxon>
        <taxon>Strongyloididae</taxon>
        <taxon>Parastrongyloides</taxon>
    </lineage>
</organism>
<dbReference type="Pfam" id="PF00001">
    <property type="entry name" value="7tm_1"/>
    <property type="match status" value="1"/>
</dbReference>
<evidence type="ECO:0000256" key="3">
    <source>
        <dbReference type="ARBA" id="ARBA00022692"/>
    </source>
</evidence>
<evidence type="ECO:0000256" key="2">
    <source>
        <dbReference type="ARBA" id="ARBA00010663"/>
    </source>
</evidence>
<keyword evidence="12" id="KW-1185">Reference proteome</keyword>
<dbReference type="AlphaFoldDB" id="A0A0N4ZB16"/>
<evidence type="ECO:0000256" key="6">
    <source>
        <dbReference type="ARBA" id="ARBA00023136"/>
    </source>
</evidence>
<dbReference type="InterPro" id="IPR017452">
    <property type="entry name" value="GPCR_Rhodpsn_7TM"/>
</dbReference>
<dbReference type="GO" id="GO:0004983">
    <property type="term" value="F:neuropeptide Y receptor activity"/>
    <property type="evidence" value="ECO:0007669"/>
    <property type="project" value="InterPro"/>
</dbReference>
<dbReference type="GO" id="GO:0005886">
    <property type="term" value="C:plasma membrane"/>
    <property type="evidence" value="ECO:0007669"/>
    <property type="project" value="TreeGrafter"/>
</dbReference>
<evidence type="ECO:0000256" key="7">
    <source>
        <dbReference type="ARBA" id="ARBA00023170"/>
    </source>
</evidence>
<feature type="transmembrane region" description="Helical" evidence="10">
    <location>
        <begin position="212"/>
        <end position="234"/>
    </location>
</feature>
<evidence type="ECO:0000256" key="10">
    <source>
        <dbReference type="SAM" id="Phobius"/>
    </source>
</evidence>
<comment type="subcellular location">
    <subcellularLocation>
        <location evidence="1">Membrane</location>
        <topology evidence="1">Multi-pass membrane protein</topology>
    </subcellularLocation>
</comment>
<reference evidence="13" key="1">
    <citation type="submission" date="2017-02" db="UniProtKB">
        <authorList>
            <consortium name="WormBaseParasite"/>
        </authorList>
    </citation>
    <scope>IDENTIFICATION</scope>
</reference>
<feature type="transmembrane region" description="Helical" evidence="10">
    <location>
        <begin position="262"/>
        <end position="282"/>
    </location>
</feature>
<evidence type="ECO:0000256" key="4">
    <source>
        <dbReference type="ARBA" id="ARBA00022989"/>
    </source>
</evidence>
<keyword evidence="3 9" id="KW-0812">Transmembrane</keyword>
<evidence type="ECO:0000259" key="11">
    <source>
        <dbReference type="PROSITE" id="PS50262"/>
    </source>
</evidence>
<evidence type="ECO:0000256" key="8">
    <source>
        <dbReference type="ARBA" id="ARBA00023224"/>
    </source>
</evidence>
<keyword evidence="5 9" id="KW-0297">G-protein coupled receptor</keyword>
<dbReference type="PRINTS" id="PR00237">
    <property type="entry name" value="GPCRRHODOPSN"/>
</dbReference>
<dbReference type="InterPro" id="IPR000611">
    <property type="entry name" value="NPY_rcpt"/>
</dbReference>
<keyword evidence="6 10" id="KW-0472">Membrane</keyword>
<dbReference type="PROSITE" id="PS00237">
    <property type="entry name" value="G_PROTEIN_RECEP_F1_1"/>
    <property type="match status" value="1"/>
</dbReference>
<evidence type="ECO:0000256" key="1">
    <source>
        <dbReference type="ARBA" id="ARBA00004141"/>
    </source>
</evidence>
<feature type="transmembrane region" description="Helical" evidence="10">
    <location>
        <begin position="90"/>
        <end position="111"/>
    </location>
</feature>
<feature type="transmembrane region" description="Helical" evidence="10">
    <location>
        <begin position="159"/>
        <end position="184"/>
    </location>
</feature>
<accession>A0A0N4ZB16</accession>
<dbReference type="Gene3D" id="1.20.1070.10">
    <property type="entry name" value="Rhodopsin 7-helix transmembrane proteins"/>
    <property type="match status" value="1"/>
</dbReference>
<protein>
    <submittedName>
        <fullName evidence="13">G_PROTEIN_RECEP_F1_2 domain-containing protein</fullName>
    </submittedName>
</protein>
<feature type="transmembrane region" description="Helical" evidence="10">
    <location>
        <begin position="44"/>
        <end position="69"/>
    </location>
</feature>
<sequence>MNEEDDLILQSSETFYSDNVTAYMNATDCRGFPKGFSDILTVRVIYLCIYFLIFIVAVSGNSLVVYVVMTKKSMQTVTNIFITNLAISDLLVNFTSLWLTPLYTFLGRWIWGGWLCYGLPLFQGTSIFISTLTLMAIALDRYFVICRHGAVKVNANDHISMHMCIGIITVIWAFSLLLVMPYALHMRLTYIKKPCEFWVCMEAWAMEDLKSAYGLIVMILQFIVPFIIIGQSYIKIWKFLNNRKSLVTERESEIETQRKKHLLRMLIIMVVVFAICWFPFNLLNIIRDLRLDDNIKQYFPPLFLTSHVISMTATCWNPIVYAWMNESFRREFIRAIPFLQKHFQTTSSNQNNHRARVITDCQPALIRVNCKDNNKQKIKKVDVLSNNQSNNDISEGNSINIFPSNSNLSIVNNYAITKHHSYSGNELLTNEISKNDIQFKCIKKSNSTNKVYQNNYQGSSIPESIPLIMEEELVKTKAEVHNEKDE</sequence>
<keyword evidence="4 10" id="KW-1133">Transmembrane helix</keyword>
<dbReference type="STRING" id="131310.A0A0N4ZB16"/>
<keyword evidence="7 9" id="KW-0675">Receptor</keyword>
<keyword evidence="8 9" id="KW-0807">Transducer</keyword>
<dbReference type="PANTHER" id="PTHR24235:SF29">
    <property type="entry name" value="GH23382P"/>
    <property type="match status" value="1"/>
</dbReference>
<evidence type="ECO:0000256" key="5">
    <source>
        <dbReference type="ARBA" id="ARBA00023040"/>
    </source>
</evidence>
<dbReference type="CDD" id="cd15203">
    <property type="entry name" value="7tmA_NPYR-like"/>
    <property type="match status" value="1"/>
</dbReference>
<dbReference type="Proteomes" id="UP000038045">
    <property type="component" value="Unplaced"/>
</dbReference>
<dbReference type="GO" id="GO:0043005">
    <property type="term" value="C:neuron projection"/>
    <property type="evidence" value="ECO:0007669"/>
    <property type="project" value="TreeGrafter"/>
</dbReference>
<dbReference type="InterPro" id="IPR000276">
    <property type="entry name" value="GPCR_Rhodpsn"/>
</dbReference>
<name>A0A0N4ZB16_PARTI</name>
<dbReference type="PRINTS" id="PR01012">
    <property type="entry name" value="NRPEPTIDEYR"/>
</dbReference>
<evidence type="ECO:0000256" key="9">
    <source>
        <dbReference type="RuleBase" id="RU000688"/>
    </source>
</evidence>